<dbReference type="STRING" id="1185767.IIF7_18999"/>
<name>A0A1Y1SYE6_9FLAO</name>
<comment type="caution">
    <text evidence="2">The sequence shown here is derived from an EMBL/GenBank/DDBJ whole genome shotgun (WGS) entry which is preliminary data.</text>
</comment>
<evidence type="ECO:0000313" key="3">
    <source>
        <dbReference type="Proteomes" id="UP000192746"/>
    </source>
</evidence>
<organism evidence="2 3">
    <name type="scientific">Zunongwangia atlantica 22II14-10F7</name>
    <dbReference type="NCBI Taxonomy" id="1185767"/>
    <lineage>
        <taxon>Bacteria</taxon>
        <taxon>Pseudomonadati</taxon>
        <taxon>Bacteroidota</taxon>
        <taxon>Flavobacteriia</taxon>
        <taxon>Flavobacteriales</taxon>
        <taxon>Flavobacteriaceae</taxon>
        <taxon>Zunongwangia</taxon>
    </lineage>
</organism>
<evidence type="ECO:0000313" key="2">
    <source>
        <dbReference type="EMBL" id="ORL43770.1"/>
    </source>
</evidence>
<evidence type="ECO:0000256" key="1">
    <source>
        <dbReference type="SAM" id="SignalP"/>
    </source>
</evidence>
<keyword evidence="1" id="KW-0732">Signal</keyword>
<dbReference type="EMBL" id="ARYN01000025">
    <property type="protein sequence ID" value="ORL43770.1"/>
    <property type="molecule type" value="Genomic_DNA"/>
</dbReference>
<feature type="chain" id="PRO_5012078747" evidence="1">
    <location>
        <begin position="21"/>
        <end position="133"/>
    </location>
</feature>
<protein>
    <submittedName>
        <fullName evidence="2">Uncharacterized protein</fullName>
    </submittedName>
</protein>
<keyword evidence="3" id="KW-1185">Reference proteome</keyword>
<dbReference type="Proteomes" id="UP000192746">
    <property type="component" value="Unassembled WGS sequence"/>
</dbReference>
<sequence length="133" mass="15388">MKTILTLLIGFFLITTNAFAQKSKKEPVKDSVTISIPATVVLNHEGKMLISDRYNKRHFEIESTREISQGKEYEFILRFKIFDRHKNHCIGCTGILPATLIDFTITPYQAKLDQARIRDALHNKGYDKSPRYQ</sequence>
<reference evidence="2 3" key="1">
    <citation type="submission" date="2013-04" db="EMBL/GenBank/DDBJ databases">
        <title>Zunongwangia sp. 22II14-10F7 Genome Sequencing.</title>
        <authorList>
            <person name="Lai Q."/>
            <person name="Shao Z."/>
        </authorList>
    </citation>
    <scope>NUCLEOTIDE SEQUENCE [LARGE SCALE GENOMIC DNA]</scope>
    <source>
        <strain evidence="2 3">22II14-10F7</strain>
    </source>
</reference>
<gene>
    <name evidence="2" type="ORF">IIF7_18999</name>
</gene>
<proteinExistence type="predicted"/>
<feature type="signal peptide" evidence="1">
    <location>
        <begin position="1"/>
        <end position="20"/>
    </location>
</feature>
<dbReference type="AlphaFoldDB" id="A0A1Y1SYE6"/>
<accession>A0A1Y1SYE6</accession>
<dbReference type="RefSeq" id="WP_084843265.1">
    <property type="nucleotide sequence ID" value="NZ_ARYN01000025.1"/>
</dbReference>